<feature type="region of interest" description="Disordered" evidence="2">
    <location>
        <begin position="450"/>
        <end position="472"/>
    </location>
</feature>
<feature type="domain" description="Disease resistance R13L4/SHOC-2-like LRR" evidence="3">
    <location>
        <begin position="270"/>
        <end position="437"/>
    </location>
</feature>
<gene>
    <name evidence="4" type="ORF">TEA_003186</name>
</gene>
<dbReference type="PANTHER" id="PTHR47186:SF3">
    <property type="entry name" value="OS09G0267800 PROTEIN"/>
    <property type="match status" value="1"/>
</dbReference>
<proteinExistence type="predicted"/>
<dbReference type="AlphaFoldDB" id="A0A4S4ECW0"/>
<dbReference type="InterPro" id="IPR032675">
    <property type="entry name" value="LRR_dom_sf"/>
</dbReference>
<organism evidence="4 5">
    <name type="scientific">Camellia sinensis var. sinensis</name>
    <name type="common">China tea</name>
    <dbReference type="NCBI Taxonomy" id="542762"/>
    <lineage>
        <taxon>Eukaryota</taxon>
        <taxon>Viridiplantae</taxon>
        <taxon>Streptophyta</taxon>
        <taxon>Embryophyta</taxon>
        <taxon>Tracheophyta</taxon>
        <taxon>Spermatophyta</taxon>
        <taxon>Magnoliopsida</taxon>
        <taxon>eudicotyledons</taxon>
        <taxon>Gunneridae</taxon>
        <taxon>Pentapetalae</taxon>
        <taxon>asterids</taxon>
        <taxon>Ericales</taxon>
        <taxon>Theaceae</taxon>
        <taxon>Camellia</taxon>
    </lineage>
</organism>
<dbReference type="EMBL" id="SDRB02005540">
    <property type="protein sequence ID" value="THG14131.1"/>
    <property type="molecule type" value="Genomic_DNA"/>
</dbReference>
<keyword evidence="1" id="KW-0677">Repeat</keyword>
<evidence type="ECO:0000256" key="2">
    <source>
        <dbReference type="SAM" id="MobiDB-lite"/>
    </source>
</evidence>
<dbReference type="STRING" id="542762.A0A4S4ECW0"/>
<evidence type="ECO:0000313" key="4">
    <source>
        <dbReference type="EMBL" id="THG14131.1"/>
    </source>
</evidence>
<reference evidence="4 5" key="1">
    <citation type="journal article" date="2018" name="Proc. Natl. Acad. Sci. U.S.A.">
        <title>Draft genome sequence of Camellia sinensis var. sinensis provides insights into the evolution of the tea genome and tea quality.</title>
        <authorList>
            <person name="Wei C."/>
            <person name="Yang H."/>
            <person name="Wang S."/>
            <person name="Zhao J."/>
            <person name="Liu C."/>
            <person name="Gao L."/>
            <person name="Xia E."/>
            <person name="Lu Y."/>
            <person name="Tai Y."/>
            <person name="She G."/>
            <person name="Sun J."/>
            <person name="Cao H."/>
            <person name="Tong W."/>
            <person name="Gao Q."/>
            <person name="Li Y."/>
            <person name="Deng W."/>
            <person name="Jiang X."/>
            <person name="Wang W."/>
            <person name="Chen Q."/>
            <person name="Zhang S."/>
            <person name="Li H."/>
            <person name="Wu J."/>
            <person name="Wang P."/>
            <person name="Li P."/>
            <person name="Shi C."/>
            <person name="Zheng F."/>
            <person name="Jian J."/>
            <person name="Huang B."/>
            <person name="Shan D."/>
            <person name="Shi M."/>
            <person name="Fang C."/>
            <person name="Yue Y."/>
            <person name="Li F."/>
            <person name="Li D."/>
            <person name="Wei S."/>
            <person name="Han B."/>
            <person name="Jiang C."/>
            <person name="Yin Y."/>
            <person name="Xia T."/>
            <person name="Zhang Z."/>
            <person name="Bennetzen J.L."/>
            <person name="Zhao S."/>
            <person name="Wan X."/>
        </authorList>
    </citation>
    <scope>NUCLEOTIDE SEQUENCE [LARGE SCALE GENOMIC DNA]</scope>
    <source>
        <strain evidence="5">cv. Shuchazao</strain>
        <tissue evidence="4">Leaf</tissue>
    </source>
</reference>
<dbReference type="InterPro" id="IPR055414">
    <property type="entry name" value="LRR_R13L4/SHOC2-like"/>
</dbReference>
<evidence type="ECO:0000256" key="1">
    <source>
        <dbReference type="ARBA" id="ARBA00022737"/>
    </source>
</evidence>
<protein>
    <recommendedName>
        <fullName evidence="3">Disease resistance R13L4/SHOC-2-like LRR domain-containing protein</fullName>
    </recommendedName>
</protein>
<comment type="caution">
    <text evidence="4">The sequence shown here is derived from an EMBL/GenBank/DDBJ whole genome shotgun (WGS) entry which is preliminary data.</text>
</comment>
<evidence type="ECO:0000259" key="3">
    <source>
        <dbReference type="Pfam" id="PF23598"/>
    </source>
</evidence>
<accession>A0A4S4ECW0</accession>
<feature type="region of interest" description="Disordered" evidence="2">
    <location>
        <begin position="93"/>
        <end position="113"/>
    </location>
</feature>
<dbReference type="Pfam" id="PF23598">
    <property type="entry name" value="LRR_14"/>
    <property type="match status" value="1"/>
</dbReference>
<feature type="compositionally biased region" description="Basic and acidic residues" evidence="2">
    <location>
        <begin position="94"/>
        <end position="113"/>
    </location>
</feature>
<dbReference type="Proteomes" id="UP000306102">
    <property type="component" value="Unassembled WGS sequence"/>
</dbReference>
<dbReference type="Gene3D" id="3.80.10.10">
    <property type="entry name" value="Ribonuclease Inhibitor"/>
    <property type="match status" value="2"/>
</dbReference>
<sequence>MTMMPGYRQQDEAPEARPLALIKFSILDIKSIVQKVREQEKEVMTIGCKREQQQARVLTLDKYCALDIETKVQEIQEEETLWTDFVYEEENKEEDSKSLEAEHSKEIPAKSEKIKEGVPVSQGSCSASLKRKVHSILPTTYAFHNIRKRIKEITEKFDAIAANRSKFHLNERVVVEKRVEYDVSRETSSFITQPQLYGRDEDRDKIVKFLVEDDECQMIEFNSSSNISNEKVHHVTLVAGHVDNFNNTFHKVVSLRTLRLQYPLTVPLKDEEFLCDFRKFGSLRAFDAEARRMKEFPSSIGNLKHLRYLNLYSTQINQLPDSISSLLNLQTLIPDYCRKLERLPQNMMYLRSLRCLSLLDCLLIEMLPKIGQLTNLKTLTTFVVGKSTDCSLLAELICLNLGGQLCIDHLERVSNPMDAKEANLVRKQNLSQLQLNWEYGLAECESQENVESESENVDSEAQGNVESEAQENGRELFPRLHKIEIRYCPKLSFPHLSSPKGLSLEGKCTMILNSISNLNSLTSLAIVDDKETVCFPKEFLRNLTLLESLSIRYCEELKVLPEDLASLESLQSLDICGCSKIALLPASIQSLTKLQHIEIVSCGRELERRCEKGKGEDWYKIAHIPEVTIMVLPCSWVMMAAATIEVVVALDALLAGRFWAVRGFESTHLHHHPSIFPKSHLQNPPTLKTLKIRWREYSGSNSGNHLMTYTSLAMTKSGNFSGNYNFMRREEYNNKSSEEIYNFDGVLNLEEIGLVNVTKHFSFVREHIANSDNGQTEEKDEATEITTQARAIDSNHTWLFFFFLKHKKPNPISC</sequence>
<keyword evidence="5" id="KW-1185">Reference proteome</keyword>
<dbReference type="PANTHER" id="PTHR47186">
    <property type="entry name" value="LEUCINE-RICH REPEAT-CONTAINING PROTEIN 57"/>
    <property type="match status" value="1"/>
</dbReference>
<name>A0A4S4ECW0_CAMSN</name>
<dbReference type="SUPFAM" id="SSF52058">
    <property type="entry name" value="L domain-like"/>
    <property type="match status" value="1"/>
</dbReference>
<evidence type="ECO:0000313" key="5">
    <source>
        <dbReference type="Proteomes" id="UP000306102"/>
    </source>
</evidence>